<sequence length="225" mass="25196">MGSEEERVLENQLELQLQEQRDSVTALKEALASDPANPELLTELVNVTQISFRNIDFHVSGSCLVELLTFWLVGQGGLLNTEVVYEELVQAIKIKDAEEGLFHLKRARLLREADSVLHCSNHTSEAVKVEPLDPADVEPELLEEQSYLVGSRCRFRHTDGRWYNGQIVELDGSDSAKISFLTPTSENMLLKWNLLSCKSNVEGEVIGSRPTRGVGLVYALEQDDD</sequence>
<dbReference type="EMBL" id="OIVN01000513">
    <property type="protein sequence ID" value="SPC81423.1"/>
    <property type="molecule type" value="Genomic_DNA"/>
</dbReference>
<organism evidence="1">
    <name type="scientific">Fagus sylvatica</name>
    <name type="common">Beechnut</name>
    <dbReference type="NCBI Taxonomy" id="28930"/>
    <lineage>
        <taxon>Eukaryota</taxon>
        <taxon>Viridiplantae</taxon>
        <taxon>Streptophyta</taxon>
        <taxon>Embryophyta</taxon>
        <taxon>Tracheophyta</taxon>
        <taxon>Spermatophyta</taxon>
        <taxon>Magnoliopsida</taxon>
        <taxon>eudicotyledons</taxon>
        <taxon>Gunneridae</taxon>
        <taxon>Pentapetalae</taxon>
        <taxon>rosids</taxon>
        <taxon>fabids</taxon>
        <taxon>Fagales</taxon>
        <taxon>Fagaceae</taxon>
        <taxon>Fagus</taxon>
    </lineage>
</organism>
<dbReference type="PANTHER" id="PTHR47650:SF2">
    <property type="entry name" value="ZINC FINGER CCCH DOMAIN-CONTAINING PROTEIN 22"/>
    <property type="match status" value="1"/>
</dbReference>
<evidence type="ECO:0008006" key="2">
    <source>
        <dbReference type="Google" id="ProtNLM"/>
    </source>
</evidence>
<evidence type="ECO:0000313" key="1">
    <source>
        <dbReference type="EMBL" id="SPC81423.1"/>
    </source>
</evidence>
<name>A0A2N9F2R7_FAGSY</name>
<reference evidence="1" key="1">
    <citation type="submission" date="2018-02" db="EMBL/GenBank/DDBJ databases">
        <authorList>
            <person name="Cohen D.B."/>
            <person name="Kent A.D."/>
        </authorList>
    </citation>
    <scope>NUCLEOTIDE SEQUENCE</scope>
</reference>
<gene>
    <name evidence="1" type="ORF">FSB_LOCUS9305</name>
</gene>
<proteinExistence type="predicted"/>
<accession>A0A2N9F2R7</accession>
<dbReference type="PANTHER" id="PTHR47650">
    <property type="entry name" value="ZINC FINGER CCCH DOMAIN-CONTAINING PROTEIN 22"/>
    <property type="match status" value="1"/>
</dbReference>
<protein>
    <recommendedName>
        <fullName evidence="2">Tudor domain-containing protein</fullName>
    </recommendedName>
</protein>
<dbReference type="AlphaFoldDB" id="A0A2N9F2R7"/>